<dbReference type="InterPro" id="IPR010994">
    <property type="entry name" value="RuvA_2-like"/>
</dbReference>
<gene>
    <name evidence="3" type="ORF">BECKFM1743A_GA0114220_103693</name>
    <name evidence="4" type="ORF">BECKFM1743B_GA0114221_102395</name>
    <name evidence="2" type="ORF">BECKFM1743C_GA0114222_102217</name>
</gene>
<feature type="domain" description="Helix-hairpin-helix DNA-binding motif class 1" evidence="1">
    <location>
        <begin position="33"/>
        <end position="52"/>
    </location>
</feature>
<evidence type="ECO:0000259" key="1">
    <source>
        <dbReference type="SMART" id="SM00278"/>
    </source>
</evidence>
<evidence type="ECO:0000313" key="4">
    <source>
        <dbReference type="EMBL" id="VFK12390.1"/>
    </source>
</evidence>
<dbReference type="PANTHER" id="PTHR21180:SF32">
    <property type="entry name" value="ENDONUCLEASE_EXONUCLEASE_PHOSPHATASE FAMILY DOMAIN-CONTAINING PROTEIN 1"/>
    <property type="match status" value="1"/>
</dbReference>
<dbReference type="InterPro" id="IPR004509">
    <property type="entry name" value="Competence_ComEA_HhH"/>
</dbReference>
<protein>
    <submittedName>
        <fullName evidence="2">Competence protein ComEA</fullName>
    </submittedName>
</protein>
<dbReference type="EMBL" id="CAADFL010000239">
    <property type="protein sequence ID" value="VFK12390.1"/>
    <property type="molecule type" value="Genomic_DNA"/>
</dbReference>
<dbReference type="AlphaFoldDB" id="A0A450SWC2"/>
<dbReference type="GO" id="GO:0003677">
    <property type="term" value="F:DNA binding"/>
    <property type="evidence" value="ECO:0007669"/>
    <property type="project" value="InterPro"/>
</dbReference>
<dbReference type="Gene3D" id="1.10.150.280">
    <property type="entry name" value="AF1531-like domain"/>
    <property type="match status" value="1"/>
</dbReference>
<dbReference type="InterPro" id="IPR051675">
    <property type="entry name" value="Endo/Exo/Phosphatase_dom_1"/>
</dbReference>
<dbReference type="EMBL" id="CAADFA010000221">
    <property type="protein sequence ID" value="VFJ58343.1"/>
    <property type="molecule type" value="Genomic_DNA"/>
</dbReference>
<organism evidence="2">
    <name type="scientific">Candidatus Kentrum sp. FM</name>
    <dbReference type="NCBI Taxonomy" id="2126340"/>
    <lineage>
        <taxon>Bacteria</taxon>
        <taxon>Pseudomonadati</taxon>
        <taxon>Pseudomonadota</taxon>
        <taxon>Gammaproteobacteria</taxon>
        <taxon>Candidatus Kentrum</taxon>
    </lineage>
</organism>
<dbReference type="SMART" id="SM00278">
    <property type="entry name" value="HhH1"/>
    <property type="match status" value="2"/>
</dbReference>
<dbReference type="EMBL" id="CAADEZ010000369">
    <property type="protein sequence ID" value="VFJ64969.1"/>
    <property type="molecule type" value="Genomic_DNA"/>
</dbReference>
<dbReference type="SUPFAM" id="SSF47781">
    <property type="entry name" value="RuvA domain 2-like"/>
    <property type="match status" value="1"/>
</dbReference>
<dbReference type="NCBIfam" id="TIGR00426">
    <property type="entry name" value="competence protein ComEA helix-hairpin-helix repeat region"/>
    <property type="match status" value="1"/>
</dbReference>
<accession>A0A450SWC2</accession>
<feature type="domain" description="Helix-hairpin-helix DNA-binding motif class 1" evidence="1">
    <location>
        <begin position="63"/>
        <end position="82"/>
    </location>
</feature>
<dbReference type="PANTHER" id="PTHR21180">
    <property type="entry name" value="ENDONUCLEASE/EXONUCLEASE/PHOSPHATASE FAMILY DOMAIN-CONTAINING PROTEIN 1"/>
    <property type="match status" value="1"/>
</dbReference>
<evidence type="ECO:0000313" key="3">
    <source>
        <dbReference type="EMBL" id="VFJ64969.1"/>
    </source>
</evidence>
<name>A0A450SWC2_9GAMM</name>
<reference evidence="2" key="1">
    <citation type="submission" date="2019-02" db="EMBL/GenBank/DDBJ databases">
        <authorList>
            <person name="Gruber-Vodicka R. H."/>
            <person name="Seah K. B. B."/>
        </authorList>
    </citation>
    <scope>NUCLEOTIDE SEQUENCE</scope>
    <source>
        <strain evidence="3">BECK_BZ163</strain>
        <strain evidence="4">BECK_BZ164</strain>
        <strain evidence="2">BECK_BZ165</strain>
    </source>
</reference>
<proteinExistence type="predicted"/>
<dbReference type="GO" id="GO:0006281">
    <property type="term" value="P:DNA repair"/>
    <property type="evidence" value="ECO:0007669"/>
    <property type="project" value="InterPro"/>
</dbReference>
<sequence>MKIVRNFLFLLLLVVPGLLLAGDLVNINTATKEELQTLNGIGEAKAQAIIDYRTLHGPFGSLEDFDKVKGIGAETIKANLGKLTVGDVD</sequence>
<dbReference type="Pfam" id="PF12836">
    <property type="entry name" value="HHH_3"/>
    <property type="match status" value="1"/>
</dbReference>
<dbReference type="InterPro" id="IPR003583">
    <property type="entry name" value="Hlx-hairpin-Hlx_DNA-bd_motif"/>
</dbReference>
<evidence type="ECO:0000313" key="2">
    <source>
        <dbReference type="EMBL" id="VFJ58343.1"/>
    </source>
</evidence>